<dbReference type="Gene3D" id="2.120.10.30">
    <property type="entry name" value="TolB, C-terminal domain"/>
    <property type="match status" value="3"/>
</dbReference>
<name>A0ABV8T560_9GAMM</name>
<comment type="similarity">
    <text evidence="1">Belongs to the TolB family.</text>
</comment>
<feature type="chain" id="PRO_5046477644" evidence="2">
    <location>
        <begin position="24"/>
        <end position="1098"/>
    </location>
</feature>
<dbReference type="Gene3D" id="3.30.110.90">
    <property type="entry name" value="Amidohydrolase"/>
    <property type="match status" value="1"/>
</dbReference>
<dbReference type="EMBL" id="JBHSDU010000015">
    <property type="protein sequence ID" value="MFC4314103.1"/>
    <property type="molecule type" value="Genomic_DNA"/>
</dbReference>
<dbReference type="PANTHER" id="PTHR36842">
    <property type="entry name" value="PROTEIN TOLB HOMOLOG"/>
    <property type="match status" value="1"/>
</dbReference>
<dbReference type="Gene3D" id="2.30.40.10">
    <property type="entry name" value="Urease, subunit C, domain 1"/>
    <property type="match status" value="1"/>
</dbReference>
<gene>
    <name evidence="4" type="ORF">ACFPN2_33830</name>
</gene>
<dbReference type="Gene3D" id="3.40.50.10910">
    <property type="entry name" value="Amidohydrolase"/>
    <property type="match status" value="1"/>
</dbReference>
<dbReference type="SUPFAM" id="SSF82171">
    <property type="entry name" value="DPP6 N-terminal domain-like"/>
    <property type="match status" value="2"/>
</dbReference>
<sequence>MGSPAMLRFVGVAALILGSTAFAAGSWDVTDTGQPYSEAQLTLTEGTWMSVDVSPDGRTLAFDLLGDIYTLPATGGNATLVHSGPAMQRMPAFSADGRRFVYISDASGVDNVWISNIDGSEPHQVTHESVNMLSAPAWGPNDESIVAVKLDAAFPKRNSPEIVQVDLTGGEGRSVVQSVRNGLDVQEPRFSPDGRYLYYTERTNASTFVFVDANHINYAVRRRELATGQTESVVSGFGSATTPEISPDGRQLAFVRRVKEKTVLFVYDVDSAVQRPVYDGLDRDMQASYGQQSAYYPRFSWFPDNRHVAIWGRGKLYRVDTRSGEAAEIPFQATAKHRITNAIRFSHDLAPAQVTARAIRQLAPSPDNKSVVFTALGHLWRKPLPDGKSTRLTSATAFEFEPAWSVDGRQLAYVEWDDDHGSALKILAARGGKARTIISSSGVIREPSFSPDGQWLVYRINAGDKTLGGFRAKPGLYVVPSAGGKPRFVTNADETPRFSADGSRLYYVVNAAQGVRKLMSVNVQGFDEREHVRTPDVDTLDLRLSPDERWIAFRDRQQYYVTRYRETGSPLTVSAKSQAAPVFKLTSTSGASLTWSNDSASLHWTLGPDLYRADVSRLSAGTRADVPKLSTSPVASQPYAKVDVTALADVPQGVVAFTNARVITMRGDEVIERGTVVVERNKIKAVGPADSISVPANAKVIDVSGKTIMPGLVDMHGHTECCNGTGVMPQKQPTRYAQLSFGVTTNFDPYSYNTDLVAYESNETNQAGLTVSPRWIAAGLAIYGRPQMSDSSYVPIESYADAQALMTRKLAQGGTFVKSYRQPARFQRQMLVKAGREAGVMVDVEGEGQFYTMVTALFDGHTGLEHNFPVANYYDDLVQLMKHGTTSNTPTLLVIFGELFGENYLYQTQRAWEDPKVRAFVQEVSSSYSPVLAPSAAPAHVRNMTGVNVADELWDVGFRAVSRSVKKLDDAGVVINAGSHGQVPGLSLHWEMWLLAQGGMSNHRILRTATINGAKTLALEAQIGSLEPGKLADLIVLDANPLDDIHNTNTVRYTMLNGRLYDSLSMNEIGNYDRPRSRFYWEREDYHGIDWNESWSAQ</sequence>
<feature type="domain" description="Amidohydrolase-related" evidence="3">
    <location>
        <begin position="707"/>
        <end position="1060"/>
    </location>
</feature>
<reference evidence="5" key="1">
    <citation type="journal article" date="2019" name="Int. J. Syst. Evol. Microbiol.">
        <title>The Global Catalogue of Microorganisms (GCM) 10K type strain sequencing project: providing services to taxonomists for standard genome sequencing and annotation.</title>
        <authorList>
            <consortium name="The Broad Institute Genomics Platform"/>
            <consortium name="The Broad Institute Genome Sequencing Center for Infectious Disease"/>
            <person name="Wu L."/>
            <person name="Ma J."/>
        </authorList>
    </citation>
    <scope>NUCLEOTIDE SEQUENCE [LARGE SCALE GENOMIC DNA]</scope>
    <source>
        <strain evidence="5">CGMCC 1.10759</strain>
    </source>
</reference>
<keyword evidence="2" id="KW-0732">Signal</keyword>
<dbReference type="InterPro" id="IPR011059">
    <property type="entry name" value="Metal-dep_hydrolase_composite"/>
</dbReference>
<dbReference type="Proteomes" id="UP001595904">
    <property type="component" value="Unassembled WGS sequence"/>
</dbReference>
<accession>A0ABV8T560</accession>
<dbReference type="SUPFAM" id="SSF51556">
    <property type="entry name" value="Metallo-dependent hydrolases"/>
    <property type="match status" value="1"/>
</dbReference>
<dbReference type="SUPFAM" id="SSF51338">
    <property type="entry name" value="Composite domain of metallo-dependent hydrolases"/>
    <property type="match status" value="1"/>
</dbReference>
<proteinExistence type="inferred from homology"/>
<dbReference type="InterPro" id="IPR011042">
    <property type="entry name" value="6-blade_b-propeller_TolB-like"/>
</dbReference>
<dbReference type="Pfam" id="PF07676">
    <property type="entry name" value="PD40"/>
    <property type="match status" value="6"/>
</dbReference>
<protein>
    <submittedName>
        <fullName evidence="4">Amidohydrolase family protein</fullName>
    </submittedName>
</protein>
<feature type="signal peptide" evidence="2">
    <location>
        <begin position="1"/>
        <end position="23"/>
    </location>
</feature>
<comment type="caution">
    <text evidence="4">The sequence shown here is derived from an EMBL/GenBank/DDBJ whole genome shotgun (WGS) entry which is preliminary data.</text>
</comment>
<dbReference type="Pfam" id="PF01979">
    <property type="entry name" value="Amidohydro_1"/>
    <property type="match status" value="1"/>
</dbReference>
<evidence type="ECO:0000256" key="2">
    <source>
        <dbReference type="SAM" id="SignalP"/>
    </source>
</evidence>
<evidence type="ECO:0000313" key="5">
    <source>
        <dbReference type="Proteomes" id="UP001595904"/>
    </source>
</evidence>
<dbReference type="PANTHER" id="PTHR36842:SF1">
    <property type="entry name" value="PROTEIN TOLB"/>
    <property type="match status" value="1"/>
</dbReference>
<organism evidence="4 5">
    <name type="scientific">Steroidobacter flavus</name>
    <dbReference type="NCBI Taxonomy" id="1842136"/>
    <lineage>
        <taxon>Bacteria</taxon>
        <taxon>Pseudomonadati</taxon>
        <taxon>Pseudomonadota</taxon>
        <taxon>Gammaproteobacteria</taxon>
        <taxon>Steroidobacterales</taxon>
        <taxon>Steroidobacteraceae</taxon>
        <taxon>Steroidobacter</taxon>
    </lineage>
</organism>
<dbReference type="InterPro" id="IPR011659">
    <property type="entry name" value="WD40"/>
</dbReference>
<evidence type="ECO:0000256" key="1">
    <source>
        <dbReference type="ARBA" id="ARBA00009820"/>
    </source>
</evidence>
<evidence type="ECO:0000313" key="4">
    <source>
        <dbReference type="EMBL" id="MFC4314103.1"/>
    </source>
</evidence>
<dbReference type="InterPro" id="IPR032466">
    <property type="entry name" value="Metal_Hydrolase"/>
</dbReference>
<dbReference type="Gene3D" id="1.20.58.520">
    <property type="entry name" value="Amidohydrolase"/>
    <property type="match status" value="1"/>
</dbReference>
<dbReference type="InterPro" id="IPR006680">
    <property type="entry name" value="Amidohydro-rel"/>
</dbReference>
<evidence type="ECO:0000259" key="3">
    <source>
        <dbReference type="Pfam" id="PF01979"/>
    </source>
</evidence>
<dbReference type="RefSeq" id="WP_380605012.1">
    <property type="nucleotide sequence ID" value="NZ_JBHSDU010000015.1"/>
</dbReference>
<keyword evidence="5" id="KW-1185">Reference proteome</keyword>